<evidence type="ECO:0000313" key="3">
    <source>
        <dbReference type="Proteomes" id="UP000199158"/>
    </source>
</evidence>
<protein>
    <recommendedName>
        <fullName evidence="4">TRAP transporter solute receptor, TAXI family</fullName>
    </recommendedName>
</protein>
<dbReference type="OrthoDB" id="9776669at2"/>
<dbReference type="PROSITE" id="PS51257">
    <property type="entry name" value="PROKAR_LIPOPROTEIN"/>
    <property type="match status" value="1"/>
</dbReference>
<evidence type="ECO:0000256" key="1">
    <source>
        <dbReference type="SAM" id="SignalP"/>
    </source>
</evidence>
<accession>A0A1H8CNY8</accession>
<feature type="signal peptide" evidence="1">
    <location>
        <begin position="1"/>
        <end position="19"/>
    </location>
</feature>
<organism evidence="2 3">
    <name type="scientific">Hydrogenoanaerobacterium saccharovorans</name>
    <dbReference type="NCBI Taxonomy" id="474960"/>
    <lineage>
        <taxon>Bacteria</taxon>
        <taxon>Bacillati</taxon>
        <taxon>Bacillota</taxon>
        <taxon>Clostridia</taxon>
        <taxon>Eubacteriales</taxon>
        <taxon>Oscillospiraceae</taxon>
        <taxon>Hydrogenoanaerobacterium</taxon>
    </lineage>
</organism>
<proteinExistence type="predicted"/>
<dbReference type="PANTHER" id="PTHR42941">
    <property type="entry name" value="SLL1037 PROTEIN"/>
    <property type="match status" value="1"/>
</dbReference>
<keyword evidence="3" id="KW-1185">Reference proteome</keyword>
<gene>
    <name evidence="2" type="ORF">SAMN05216180_2227</name>
</gene>
<sequence>MKKVLSMLLVSALVLAMFAGCGAPQSNGNKFIMATGGTSGTYFPFGGAIGQVINGHVEDVDITITSSGASTENLRLISSGDADLAIVQNDVLDYAVNGTELFKEKIGGLTAIATLYPEVVQIVVGKDSGINSIADLKGKKVSVGDVGSGVEANAKQTLEMYGMTFEDIKAQHLSFKESASTFQDGQIDAFFVSAGVPNTAIVELMVSQPIKLLGFEDDKLAAMIEKYPFYTAFEIGKDVYNTDAPAKTLAIKATLIASEKLSEDVVYNMTKALFENLGELGEAHAKGKEVALETALGGISTTIHPGALKYFKEKGIA</sequence>
<dbReference type="Pfam" id="PF16868">
    <property type="entry name" value="NMT1_3"/>
    <property type="match status" value="1"/>
</dbReference>
<evidence type="ECO:0008006" key="4">
    <source>
        <dbReference type="Google" id="ProtNLM"/>
    </source>
</evidence>
<reference evidence="2 3" key="1">
    <citation type="submission" date="2016-10" db="EMBL/GenBank/DDBJ databases">
        <authorList>
            <person name="de Groot N.N."/>
        </authorList>
    </citation>
    <scope>NUCLEOTIDE SEQUENCE [LARGE SCALE GENOMIC DNA]</scope>
    <source>
        <strain evidence="2 3">CGMCC 1.5070</strain>
    </source>
</reference>
<feature type="chain" id="PRO_5038577437" description="TRAP transporter solute receptor, TAXI family" evidence="1">
    <location>
        <begin position="20"/>
        <end position="317"/>
    </location>
</feature>
<dbReference type="RefSeq" id="WP_092755033.1">
    <property type="nucleotide sequence ID" value="NZ_FOCG01000002.1"/>
</dbReference>
<dbReference type="EMBL" id="FOCG01000002">
    <property type="protein sequence ID" value="SEM96164.1"/>
    <property type="molecule type" value="Genomic_DNA"/>
</dbReference>
<dbReference type="InterPro" id="IPR011852">
    <property type="entry name" value="TRAP_TAXI"/>
</dbReference>
<dbReference type="Proteomes" id="UP000199158">
    <property type="component" value="Unassembled WGS sequence"/>
</dbReference>
<dbReference type="SUPFAM" id="SSF53850">
    <property type="entry name" value="Periplasmic binding protein-like II"/>
    <property type="match status" value="1"/>
</dbReference>
<dbReference type="STRING" id="474960.SAMN05216180_2227"/>
<dbReference type="Gene3D" id="3.40.190.10">
    <property type="entry name" value="Periplasmic binding protein-like II"/>
    <property type="match status" value="2"/>
</dbReference>
<dbReference type="PANTHER" id="PTHR42941:SF1">
    <property type="entry name" value="SLL1037 PROTEIN"/>
    <property type="match status" value="1"/>
</dbReference>
<dbReference type="NCBIfam" id="TIGR02122">
    <property type="entry name" value="TRAP_TAXI"/>
    <property type="match status" value="1"/>
</dbReference>
<dbReference type="AlphaFoldDB" id="A0A1H8CNY8"/>
<evidence type="ECO:0000313" key="2">
    <source>
        <dbReference type="EMBL" id="SEM96164.1"/>
    </source>
</evidence>
<dbReference type="CDD" id="cd13567">
    <property type="entry name" value="PBP2_TtGluBP"/>
    <property type="match status" value="1"/>
</dbReference>
<keyword evidence="1" id="KW-0732">Signal</keyword>
<name>A0A1H8CNY8_9FIRM</name>